<dbReference type="SMART" id="SM00356">
    <property type="entry name" value="ZnF_C3H1"/>
    <property type="match status" value="5"/>
</dbReference>
<evidence type="ECO:0000256" key="5">
    <source>
        <dbReference type="PROSITE-ProRule" id="PRU00723"/>
    </source>
</evidence>
<dbReference type="Gene3D" id="2.30.30.1190">
    <property type="match status" value="3"/>
</dbReference>
<feature type="zinc finger region" description="C3H1-type" evidence="5">
    <location>
        <begin position="327"/>
        <end position="355"/>
    </location>
</feature>
<keyword evidence="4" id="KW-0238">DNA-binding</keyword>
<feature type="domain" description="C3H1-type" evidence="6">
    <location>
        <begin position="327"/>
        <end position="355"/>
    </location>
</feature>
<feature type="zinc finger region" description="C3H1-type" evidence="5">
    <location>
        <begin position="406"/>
        <end position="434"/>
    </location>
</feature>
<dbReference type="FunFam" id="2.30.30.1190:FF:000004">
    <property type="entry name" value="Zinc finger CCCH domain-containing protein 37"/>
    <property type="match status" value="1"/>
</dbReference>
<feature type="zinc finger region" description="C3H1-type" evidence="5">
    <location>
        <begin position="152"/>
        <end position="180"/>
    </location>
</feature>
<dbReference type="PANTHER" id="PTHR12506:SF82">
    <property type="entry name" value="ZINC FINGER CCCH DOMAIN-CONTAINING PROTEIN 64-RELATED"/>
    <property type="match status" value="1"/>
</dbReference>
<evidence type="ECO:0000256" key="2">
    <source>
        <dbReference type="ARBA" id="ARBA00022771"/>
    </source>
</evidence>
<name>A0AA88ANT7_FICCA</name>
<feature type="domain" description="C3H1-type" evidence="6">
    <location>
        <begin position="203"/>
        <end position="231"/>
    </location>
</feature>
<keyword evidence="1 5" id="KW-0479">Metal-binding</keyword>
<dbReference type="Proteomes" id="UP001187192">
    <property type="component" value="Unassembled WGS sequence"/>
</dbReference>
<evidence type="ECO:0000256" key="4">
    <source>
        <dbReference type="ARBA" id="ARBA00023125"/>
    </source>
</evidence>
<dbReference type="SUPFAM" id="SSF90229">
    <property type="entry name" value="CCCH zinc finger"/>
    <property type="match status" value="5"/>
</dbReference>
<dbReference type="PROSITE" id="PS50103">
    <property type="entry name" value="ZF_C3H1"/>
    <property type="match status" value="5"/>
</dbReference>
<dbReference type="GO" id="GO:0003677">
    <property type="term" value="F:DNA binding"/>
    <property type="evidence" value="ECO:0007669"/>
    <property type="project" value="UniProtKB-KW"/>
</dbReference>
<sequence length="477" mass="51539">MAGHLYGFGATQSPAAAAAAGASSTALSSFYAAAAASRALTEPYFPSSLASSSDPSNYSAAAAATAMFLSQTDPYSRTASHLTSLASWPSTAVSVDDSVASGIKRSTEALYHTTVLGAPNTMGQTEAWYSTTALAKRFRYESASNLPIYPQRPGEKDCAHYMLTRTCKFGDSCKFDHPIWVPEGGIPDWKEVPPIASEALPERPGELDCPYFLKTQRCKFGLRCKFNHPKDKLVNEGALENDDVSALPERPSEAPCAFYLKTGTCKFGSTCKFHHPKDIQLPLGQDNGSNQHAAAQKDGTTGDLKALKAGVSFTPALFYNSKELPIRLGEPDCPFYLKTGSCKYGATCRYNHPDRTVSSLGHALVASPAAGLNIGVVNPIASLYQTIDPRFAQATVGVGPTVYPQRPGQIECDYYMKTGECKFGERCRFHHPIDRSTPTQSAGQEAIKLTLAGYPRREDTFKFCLLHPLRCPSSTIH</sequence>
<feature type="domain" description="C3H1-type" evidence="6">
    <location>
        <begin position="152"/>
        <end position="180"/>
    </location>
</feature>
<evidence type="ECO:0000313" key="7">
    <source>
        <dbReference type="EMBL" id="GMN55605.1"/>
    </source>
</evidence>
<evidence type="ECO:0000256" key="1">
    <source>
        <dbReference type="ARBA" id="ARBA00022723"/>
    </source>
</evidence>
<feature type="domain" description="C3H1-type" evidence="6">
    <location>
        <begin position="250"/>
        <end position="278"/>
    </location>
</feature>
<evidence type="ECO:0000259" key="6">
    <source>
        <dbReference type="PROSITE" id="PS50103"/>
    </source>
</evidence>
<keyword evidence="2 5" id="KW-0863">Zinc-finger</keyword>
<reference evidence="7" key="1">
    <citation type="submission" date="2023-07" db="EMBL/GenBank/DDBJ databases">
        <title>draft genome sequence of fig (Ficus carica).</title>
        <authorList>
            <person name="Takahashi T."/>
            <person name="Nishimura K."/>
        </authorList>
    </citation>
    <scope>NUCLEOTIDE SEQUENCE</scope>
</reference>
<dbReference type="Gene3D" id="4.10.1000.10">
    <property type="entry name" value="Zinc finger, CCCH-type"/>
    <property type="match status" value="1"/>
</dbReference>
<organism evidence="7 8">
    <name type="scientific">Ficus carica</name>
    <name type="common">Common fig</name>
    <dbReference type="NCBI Taxonomy" id="3494"/>
    <lineage>
        <taxon>Eukaryota</taxon>
        <taxon>Viridiplantae</taxon>
        <taxon>Streptophyta</taxon>
        <taxon>Embryophyta</taxon>
        <taxon>Tracheophyta</taxon>
        <taxon>Spermatophyta</taxon>
        <taxon>Magnoliopsida</taxon>
        <taxon>eudicotyledons</taxon>
        <taxon>Gunneridae</taxon>
        <taxon>Pentapetalae</taxon>
        <taxon>rosids</taxon>
        <taxon>fabids</taxon>
        <taxon>Rosales</taxon>
        <taxon>Moraceae</taxon>
        <taxon>Ficeae</taxon>
        <taxon>Ficus</taxon>
    </lineage>
</organism>
<dbReference type="InterPro" id="IPR000571">
    <property type="entry name" value="Znf_CCCH"/>
</dbReference>
<dbReference type="EMBL" id="BTGU01000058">
    <property type="protein sequence ID" value="GMN55605.1"/>
    <property type="molecule type" value="Genomic_DNA"/>
</dbReference>
<dbReference type="GO" id="GO:0003729">
    <property type="term" value="F:mRNA binding"/>
    <property type="evidence" value="ECO:0007669"/>
    <property type="project" value="TreeGrafter"/>
</dbReference>
<dbReference type="InterPro" id="IPR036855">
    <property type="entry name" value="Znf_CCCH_sf"/>
</dbReference>
<dbReference type="PANTHER" id="PTHR12506">
    <property type="entry name" value="PROTEIN PHOSPHATASE RELATED"/>
    <property type="match status" value="1"/>
</dbReference>
<dbReference type="AlphaFoldDB" id="A0AA88ANT7"/>
<keyword evidence="3 5" id="KW-0862">Zinc</keyword>
<accession>A0AA88ANT7</accession>
<dbReference type="InterPro" id="IPR050974">
    <property type="entry name" value="Plant_ZF_CCCH"/>
</dbReference>
<protein>
    <recommendedName>
        <fullName evidence="6">C3H1-type domain-containing protein</fullName>
    </recommendedName>
</protein>
<dbReference type="Pfam" id="PF00642">
    <property type="entry name" value="zf-CCCH"/>
    <property type="match status" value="5"/>
</dbReference>
<comment type="caution">
    <text evidence="7">The sequence shown here is derived from an EMBL/GenBank/DDBJ whole genome shotgun (WGS) entry which is preliminary data.</text>
</comment>
<dbReference type="GO" id="GO:0008270">
    <property type="term" value="F:zinc ion binding"/>
    <property type="evidence" value="ECO:0007669"/>
    <property type="project" value="UniProtKB-KW"/>
</dbReference>
<evidence type="ECO:0000313" key="8">
    <source>
        <dbReference type="Proteomes" id="UP001187192"/>
    </source>
</evidence>
<feature type="domain" description="C3H1-type" evidence="6">
    <location>
        <begin position="406"/>
        <end position="434"/>
    </location>
</feature>
<proteinExistence type="predicted"/>
<feature type="zinc finger region" description="C3H1-type" evidence="5">
    <location>
        <begin position="203"/>
        <end position="231"/>
    </location>
</feature>
<gene>
    <name evidence="7" type="ORF">TIFTF001_024725</name>
</gene>
<feature type="zinc finger region" description="C3H1-type" evidence="5">
    <location>
        <begin position="250"/>
        <end position="278"/>
    </location>
</feature>
<keyword evidence="8" id="KW-1185">Reference proteome</keyword>
<evidence type="ECO:0000256" key="3">
    <source>
        <dbReference type="ARBA" id="ARBA00022833"/>
    </source>
</evidence>